<feature type="region of interest" description="Disordered" evidence="1">
    <location>
        <begin position="335"/>
        <end position="407"/>
    </location>
</feature>
<feature type="region of interest" description="Disordered" evidence="1">
    <location>
        <begin position="21"/>
        <end position="117"/>
    </location>
</feature>
<dbReference type="NCBIfam" id="NF033157">
    <property type="entry name" value="SWFGD_domain"/>
    <property type="match status" value="1"/>
</dbReference>
<evidence type="ECO:0000256" key="1">
    <source>
        <dbReference type="SAM" id="MobiDB-lite"/>
    </source>
</evidence>
<dbReference type="InterPro" id="IPR018684">
    <property type="entry name" value="DUF2171"/>
</dbReference>
<feature type="compositionally biased region" description="Basic and acidic residues" evidence="1">
    <location>
        <begin position="57"/>
        <end position="69"/>
    </location>
</feature>
<dbReference type="Pfam" id="PF09939">
    <property type="entry name" value="DUF2171"/>
    <property type="match status" value="1"/>
</dbReference>
<proteinExistence type="predicted"/>
<organism evidence="2 3">
    <name type="scientific">Diploscapter pachys</name>
    <dbReference type="NCBI Taxonomy" id="2018661"/>
    <lineage>
        <taxon>Eukaryota</taxon>
        <taxon>Metazoa</taxon>
        <taxon>Ecdysozoa</taxon>
        <taxon>Nematoda</taxon>
        <taxon>Chromadorea</taxon>
        <taxon>Rhabditida</taxon>
        <taxon>Rhabditina</taxon>
        <taxon>Rhabditomorpha</taxon>
        <taxon>Rhabditoidea</taxon>
        <taxon>Rhabditidae</taxon>
        <taxon>Diploscapter</taxon>
    </lineage>
</organism>
<name>A0A2A2KFM3_9BILA</name>
<protein>
    <recommendedName>
        <fullName evidence="4">DUF2171 domain-containing protein</fullName>
    </recommendedName>
</protein>
<feature type="region of interest" description="Disordered" evidence="1">
    <location>
        <begin position="136"/>
        <end position="180"/>
    </location>
</feature>
<dbReference type="InterPro" id="IPR047800">
    <property type="entry name" value="SWFGD_dom"/>
</dbReference>
<feature type="compositionally biased region" description="Basic and acidic residues" evidence="1">
    <location>
        <begin position="79"/>
        <end position="89"/>
    </location>
</feature>
<dbReference type="Proteomes" id="UP000218231">
    <property type="component" value="Unassembled WGS sequence"/>
</dbReference>
<comment type="caution">
    <text evidence="2">The sequence shown here is derived from an EMBL/GenBank/DDBJ whole genome shotgun (WGS) entry which is preliminary data.</text>
</comment>
<dbReference type="EMBL" id="LIAE01008735">
    <property type="protein sequence ID" value="PAV72668.1"/>
    <property type="molecule type" value="Genomic_DNA"/>
</dbReference>
<evidence type="ECO:0000313" key="3">
    <source>
        <dbReference type="Proteomes" id="UP000218231"/>
    </source>
</evidence>
<dbReference type="AlphaFoldDB" id="A0A2A2KFM3"/>
<reference evidence="2 3" key="1">
    <citation type="journal article" date="2017" name="Curr. Biol.">
        <title>Genome architecture and evolution of a unichromosomal asexual nematode.</title>
        <authorList>
            <person name="Fradin H."/>
            <person name="Zegar C."/>
            <person name="Gutwein M."/>
            <person name="Lucas J."/>
            <person name="Kovtun M."/>
            <person name="Corcoran D."/>
            <person name="Baugh L.R."/>
            <person name="Kiontke K."/>
            <person name="Gunsalus K."/>
            <person name="Fitch D.H."/>
            <person name="Piano F."/>
        </authorList>
    </citation>
    <scope>NUCLEOTIDE SEQUENCE [LARGE SCALE GENOMIC DNA]</scope>
    <source>
        <strain evidence="2">PF1309</strain>
    </source>
</reference>
<feature type="compositionally biased region" description="Basic and acidic residues" evidence="1">
    <location>
        <begin position="335"/>
        <end position="359"/>
    </location>
</feature>
<gene>
    <name evidence="2" type="ORF">WR25_22075</name>
</gene>
<feature type="compositionally biased region" description="Basic and acidic residues" evidence="1">
    <location>
        <begin position="136"/>
        <end position="161"/>
    </location>
</feature>
<feature type="compositionally biased region" description="Low complexity" evidence="1">
    <location>
        <begin position="162"/>
        <end position="180"/>
    </location>
</feature>
<evidence type="ECO:0008006" key="4">
    <source>
        <dbReference type="Google" id="ProtNLM"/>
    </source>
</evidence>
<feature type="compositionally biased region" description="Low complexity" evidence="1">
    <location>
        <begin position="360"/>
        <end position="391"/>
    </location>
</feature>
<accession>A0A2A2KFM3</accession>
<keyword evidence="3" id="KW-1185">Reference proteome</keyword>
<sequence length="407" mass="46185">MCPPRRMFAFKETIMGYDRYPGASFSGGDDYTRDYGSGRDYTYSSARDYESAGMMGNRDRQSSDDRPYGGRDYGNQRYGQRDQQSRYETGRSGGGYGMQTDRYGERGRYGADANRGYSSEYHGSYGSGGRRFEDFGASKHADDDNYRDRYSRDYRGDRGDRGQQAYGRSQQQGYGRQPQGYDYEERGFFARAGDEVRSWFGDEEAERRREYDSRLDERSYGAQDDDYHSWRRGQIDALDRDYHEYRQENRTKFSNEFSAWRTSRQGQRDLLNKVDEHMDVVGSDGEHVGTVDKVRGDRIILTKNDPAAGGHHHSIPSSWLDSVDGKVTLRKTASEAKAAWRDEERNGAMFGDDRDRDQNRTTNQYGGQSTGSTSTTTSSATTTGTTGTSGSADADGKTLNRSFSGTY</sequence>
<evidence type="ECO:0000313" key="2">
    <source>
        <dbReference type="EMBL" id="PAV72668.1"/>
    </source>
</evidence>